<dbReference type="EMBL" id="PTIT01000039">
    <property type="protein sequence ID" value="PPK49982.1"/>
    <property type="molecule type" value="Genomic_DNA"/>
</dbReference>
<dbReference type="SUPFAM" id="SSF53335">
    <property type="entry name" value="S-adenosyl-L-methionine-dependent methyltransferases"/>
    <property type="match status" value="1"/>
</dbReference>
<evidence type="ECO:0000313" key="1">
    <source>
        <dbReference type="EMBL" id="PPK49982.1"/>
    </source>
</evidence>
<dbReference type="Proteomes" id="UP000239446">
    <property type="component" value="Unassembled WGS sequence"/>
</dbReference>
<keyword evidence="2" id="KW-0808">Transferase</keyword>
<accession>A0A2S6G2J0</accession>
<dbReference type="RefSeq" id="WP_104417435.1">
    <property type="nucleotide sequence ID" value="NZ_PTIT01000039.1"/>
</dbReference>
<keyword evidence="4" id="KW-1185">Reference proteome</keyword>
<evidence type="ECO:0000313" key="4">
    <source>
        <dbReference type="Proteomes" id="UP000239648"/>
    </source>
</evidence>
<sequence>MNKLKYLYEHHNGKVSDKWELYLEKYDRILCEYRSHPINLLEIGVQNGGSLEIWSKYFEASSQVIGCDINRDCYDLEYDSDNIFVIVEDSNSDQAEDKVKSLANGFDIIIDDGSHHSDDIIRSFARYFPLLKDDGVYIIEDLHCSYWKSYEGGIYNLYSSMSFLKNLSDYVNREHWQPEDENFINPILDQLCKVDASIDDDQLKKLHSIEFVNSMCIIKKRPVKNNTLGRRFIVGQDNSVKNLDAHQFKGLKVSKEELDVQEQSPISTIRAYQNERSLMAEKLENLESELHGIYQSNSWKYTSLFRLASRIIKKMVPNQLR</sequence>
<dbReference type="Gene3D" id="3.40.50.150">
    <property type="entry name" value="Vaccinia Virus protein VP39"/>
    <property type="match status" value="1"/>
</dbReference>
<organism evidence="2 3">
    <name type="scientific">Marinobacter persicus</name>
    <dbReference type="NCBI Taxonomy" id="930118"/>
    <lineage>
        <taxon>Bacteria</taxon>
        <taxon>Pseudomonadati</taxon>
        <taxon>Pseudomonadota</taxon>
        <taxon>Gammaproteobacteria</taxon>
        <taxon>Pseudomonadales</taxon>
        <taxon>Marinobacteraceae</taxon>
        <taxon>Marinobacter</taxon>
    </lineage>
</organism>
<evidence type="ECO:0000313" key="3">
    <source>
        <dbReference type="Proteomes" id="UP000239446"/>
    </source>
</evidence>
<dbReference type="OrthoDB" id="9179784at2"/>
<dbReference type="InterPro" id="IPR029063">
    <property type="entry name" value="SAM-dependent_MTases_sf"/>
</dbReference>
<dbReference type="EMBL" id="PTIU01000039">
    <property type="protein sequence ID" value="PPK51897.1"/>
    <property type="molecule type" value="Genomic_DNA"/>
</dbReference>
<reference evidence="2 3" key="2">
    <citation type="submission" date="2018-02" db="EMBL/GenBank/DDBJ databases">
        <title>Subsurface microbial communities from deep shales in Ohio and West Virginia, USA.</title>
        <authorList>
            <person name="Wrighton K."/>
        </authorList>
    </citation>
    <scope>NUCLEOTIDE SEQUENCE [LARGE SCALE GENOMIC DNA]</scope>
    <source>
        <strain evidence="2 3">UTICA-S1B9</strain>
    </source>
</reference>
<dbReference type="GO" id="GO:0008168">
    <property type="term" value="F:methyltransferase activity"/>
    <property type="evidence" value="ECO:0007669"/>
    <property type="project" value="UniProtKB-KW"/>
</dbReference>
<protein>
    <submittedName>
        <fullName evidence="2">Methyltransferase family protein</fullName>
    </submittedName>
</protein>
<evidence type="ECO:0000313" key="2">
    <source>
        <dbReference type="EMBL" id="PPK51897.1"/>
    </source>
</evidence>
<proteinExistence type="predicted"/>
<name>A0A2S6G2J0_9GAMM</name>
<dbReference type="CDD" id="cd02440">
    <property type="entry name" value="AdoMet_MTases"/>
    <property type="match status" value="1"/>
</dbReference>
<dbReference type="Proteomes" id="UP000239648">
    <property type="component" value="Unassembled WGS sequence"/>
</dbReference>
<dbReference type="GO" id="GO:0032259">
    <property type="term" value="P:methylation"/>
    <property type="evidence" value="ECO:0007669"/>
    <property type="project" value="UniProtKB-KW"/>
</dbReference>
<reference evidence="1 4" key="1">
    <citation type="submission" date="2018-02" db="EMBL/GenBank/DDBJ databases">
        <title>Deep subsurface shale carbon reservoir microbial communities from Ohio and West Virginia, USA.</title>
        <authorList>
            <person name="Wrighton K."/>
        </authorList>
    </citation>
    <scope>NUCLEOTIDE SEQUENCE [LARGE SCALE GENOMIC DNA]</scope>
    <source>
        <strain evidence="1 4">UTICA-S1B6</strain>
    </source>
</reference>
<gene>
    <name evidence="2" type="ORF">B0H24_103911</name>
    <name evidence="1" type="ORF">BY455_13911</name>
</gene>
<comment type="caution">
    <text evidence="2">The sequence shown here is derived from an EMBL/GenBank/DDBJ whole genome shotgun (WGS) entry which is preliminary data.</text>
</comment>
<dbReference type="AlphaFoldDB" id="A0A2S6G2J0"/>
<keyword evidence="2" id="KW-0489">Methyltransferase</keyword>